<sequence length="169" mass="19026">MSRRQNHQPPDLPRIGNTAPQECRPGSPSTRPRFRRRDNHPPAYALPIRTADPPAVPRRTPPALRPLPEGATPQERRAAAIRSAQNAEQVALEELEREGEEMRARGMNGWSLTKRSPNGELRVRAQQFGLESAAGDHSKIRICVTRMRNGKREVKTISLDDLPEYEADD</sequence>
<comment type="caution">
    <text evidence="3">The sequence shown here is derived from an EMBL/GenBank/DDBJ whole genome shotgun (WGS) entry which is preliminary data.</text>
</comment>
<keyword evidence="4" id="KW-1185">Reference proteome</keyword>
<feature type="coiled-coil region" evidence="1">
    <location>
        <begin position="78"/>
        <end position="105"/>
    </location>
</feature>
<dbReference type="STRING" id="1325735.A0A428UJZ8"/>
<proteinExistence type="predicted"/>
<feature type="region of interest" description="Disordered" evidence="2">
    <location>
        <begin position="1"/>
        <end position="76"/>
    </location>
</feature>
<evidence type="ECO:0000256" key="1">
    <source>
        <dbReference type="SAM" id="Coils"/>
    </source>
</evidence>
<organism evidence="3 4">
    <name type="scientific">Fusarium oligoseptatum</name>
    <dbReference type="NCBI Taxonomy" id="2604345"/>
    <lineage>
        <taxon>Eukaryota</taxon>
        <taxon>Fungi</taxon>
        <taxon>Dikarya</taxon>
        <taxon>Ascomycota</taxon>
        <taxon>Pezizomycotina</taxon>
        <taxon>Sordariomycetes</taxon>
        <taxon>Hypocreomycetidae</taxon>
        <taxon>Hypocreales</taxon>
        <taxon>Nectriaceae</taxon>
        <taxon>Fusarium</taxon>
        <taxon>Fusarium solani species complex</taxon>
    </lineage>
</organism>
<dbReference type="EMBL" id="NKCK01000006">
    <property type="protein sequence ID" value="RSM14563.1"/>
    <property type="molecule type" value="Genomic_DNA"/>
</dbReference>
<gene>
    <name evidence="3" type="ORF">CEP52_001154</name>
</gene>
<reference evidence="3 4" key="1">
    <citation type="submission" date="2017-06" db="EMBL/GenBank/DDBJ databases">
        <title>Comparative genomic analysis of Ambrosia Fusariam Clade fungi.</title>
        <authorList>
            <person name="Stajich J.E."/>
            <person name="Carrillo J."/>
            <person name="Kijimoto T."/>
            <person name="Eskalen A."/>
            <person name="O'Donnell K."/>
            <person name="Kasson M."/>
        </authorList>
    </citation>
    <scope>NUCLEOTIDE SEQUENCE [LARGE SCALE GENOMIC DNA]</scope>
    <source>
        <strain evidence="3 4">NRRL62579</strain>
    </source>
</reference>
<dbReference type="Proteomes" id="UP000287144">
    <property type="component" value="Unassembled WGS sequence"/>
</dbReference>
<dbReference type="AlphaFoldDB" id="A0A428UJZ8"/>
<feature type="compositionally biased region" description="Pro residues" evidence="2">
    <location>
        <begin position="54"/>
        <end position="65"/>
    </location>
</feature>
<evidence type="ECO:0000313" key="3">
    <source>
        <dbReference type="EMBL" id="RSM14563.1"/>
    </source>
</evidence>
<accession>A0A428UJZ8</accession>
<evidence type="ECO:0000313" key="4">
    <source>
        <dbReference type="Proteomes" id="UP000287144"/>
    </source>
</evidence>
<name>A0A428UJZ8_9HYPO</name>
<keyword evidence="1" id="KW-0175">Coiled coil</keyword>
<evidence type="ECO:0000256" key="2">
    <source>
        <dbReference type="SAM" id="MobiDB-lite"/>
    </source>
</evidence>
<protein>
    <submittedName>
        <fullName evidence="3">Uncharacterized protein</fullName>
    </submittedName>
</protein>